<accession>A0A179GUQ0</accession>
<evidence type="ECO:0000313" key="2">
    <source>
        <dbReference type="Proteomes" id="UP000078240"/>
    </source>
</evidence>
<organism evidence="1 2">
    <name type="scientific">Purpureocillium lilacinum</name>
    <name type="common">Paecilomyces lilacinus</name>
    <dbReference type="NCBI Taxonomy" id="33203"/>
    <lineage>
        <taxon>Eukaryota</taxon>
        <taxon>Fungi</taxon>
        <taxon>Dikarya</taxon>
        <taxon>Ascomycota</taxon>
        <taxon>Pezizomycotina</taxon>
        <taxon>Sordariomycetes</taxon>
        <taxon>Hypocreomycetidae</taxon>
        <taxon>Hypocreales</taxon>
        <taxon>Ophiocordycipitaceae</taxon>
        <taxon>Purpureocillium</taxon>
    </lineage>
</organism>
<proteinExistence type="predicted"/>
<dbReference type="EMBL" id="LSBH01000003">
    <property type="protein sequence ID" value="OAQ81677.1"/>
    <property type="molecule type" value="Genomic_DNA"/>
</dbReference>
<gene>
    <name evidence="1" type="ORF">VFPBJ_04261</name>
</gene>
<dbReference type="Proteomes" id="UP000078240">
    <property type="component" value="Unassembled WGS sequence"/>
</dbReference>
<evidence type="ECO:0000313" key="1">
    <source>
        <dbReference type="EMBL" id="OAQ81677.1"/>
    </source>
</evidence>
<comment type="caution">
    <text evidence="1">The sequence shown here is derived from an EMBL/GenBank/DDBJ whole genome shotgun (WGS) entry which is preliminary data.</text>
</comment>
<sequence>MADMLEDTFCVAVFFGSTFSTGRFAMWQCAVLLDSLTYGVPAANYLPIEHHGYGLDPCSLHSSINQYQGSPHAYLNLDLFAVILALPPRRYN</sequence>
<name>A0A179GUQ0_PURLI</name>
<reference evidence="1 2" key="1">
    <citation type="submission" date="2016-01" db="EMBL/GenBank/DDBJ databases">
        <title>Biosynthesis of antibiotic leucinostatins and their inhibition on Phytophthora in bio-control Purpureocillium lilacinum.</title>
        <authorList>
            <person name="Wang G."/>
            <person name="Liu Z."/>
            <person name="Lin R."/>
            <person name="Li E."/>
            <person name="Mao Z."/>
            <person name="Ling J."/>
            <person name="Yin W."/>
            <person name="Xie B."/>
        </authorList>
    </citation>
    <scope>NUCLEOTIDE SEQUENCE [LARGE SCALE GENOMIC DNA]</scope>
    <source>
        <strain evidence="1">PLBJ-1</strain>
    </source>
</reference>
<protein>
    <submittedName>
        <fullName evidence="1">Uncharacterized protein</fullName>
    </submittedName>
</protein>
<dbReference type="AlphaFoldDB" id="A0A179GUQ0"/>